<evidence type="ECO:0000256" key="2">
    <source>
        <dbReference type="ARBA" id="ARBA00008814"/>
    </source>
</evidence>
<dbReference type="InterPro" id="IPR002491">
    <property type="entry name" value="ABC_transptr_periplasmic_BD"/>
</dbReference>
<dbReference type="PANTHER" id="PTHR30532:SF24">
    <property type="entry name" value="FERRIC ENTEROBACTIN-BINDING PERIPLASMIC PROTEIN FEPB"/>
    <property type="match status" value="1"/>
</dbReference>
<dbReference type="Gene3D" id="3.40.50.1980">
    <property type="entry name" value="Nitrogenase molybdenum iron protein domain"/>
    <property type="match status" value="2"/>
</dbReference>
<gene>
    <name evidence="6" type="ORF">GII31_10950</name>
</gene>
<evidence type="ECO:0000259" key="5">
    <source>
        <dbReference type="PROSITE" id="PS50983"/>
    </source>
</evidence>
<evidence type="ECO:0000256" key="1">
    <source>
        <dbReference type="ARBA" id="ARBA00004196"/>
    </source>
</evidence>
<proteinExistence type="inferred from homology"/>
<accession>A0ABX6IHJ1</accession>
<comment type="similarity">
    <text evidence="2">Belongs to the bacterial solute-binding protein 8 family.</text>
</comment>
<dbReference type="Pfam" id="PF01497">
    <property type="entry name" value="Peripla_BP_2"/>
    <property type="match status" value="1"/>
</dbReference>
<dbReference type="SUPFAM" id="SSF53807">
    <property type="entry name" value="Helical backbone' metal receptor"/>
    <property type="match status" value="1"/>
</dbReference>
<dbReference type="PANTHER" id="PTHR30532">
    <property type="entry name" value="IRON III DICITRATE-BINDING PERIPLASMIC PROTEIN"/>
    <property type="match status" value="1"/>
</dbReference>
<evidence type="ECO:0000313" key="7">
    <source>
        <dbReference type="Proteomes" id="UP001059836"/>
    </source>
</evidence>
<reference evidence="6" key="1">
    <citation type="journal article" date="2021" name="Nat. Microbiol.">
        <title>Cocultivation of an ultrasmall environmental parasitic bacterium with lytic ability against bacteria associated with wastewater foams.</title>
        <authorList>
            <person name="Batinovic S."/>
            <person name="Rose J.J.A."/>
            <person name="Ratcliffe J."/>
            <person name="Seviour R.J."/>
            <person name="Petrovski S."/>
        </authorList>
    </citation>
    <scope>NUCLEOTIDE SEQUENCE</scope>
    <source>
        <strain evidence="6">CON9</strain>
    </source>
</reference>
<dbReference type="PROSITE" id="PS50983">
    <property type="entry name" value="FE_B12_PBP"/>
    <property type="match status" value="1"/>
</dbReference>
<dbReference type="PROSITE" id="PS51257">
    <property type="entry name" value="PROKAR_LIPOPROTEIN"/>
    <property type="match status" value="1"/>
</dbReference>
<dbReference type="Proteomes" id="UP001059836">
    <property type="component" value="Chromosome"/>
</dbReference>
<keyword evidence="4" id="KW-0732">Signal</keyword>
<evidence type="ECO:0000256" key="4">
    <source>
        <dbReference type="ARBA" id="ARBA00022729"/>
    </source>
</evidence>
<organism evidence="6 7">
    <name type="scientific">Gordonia pseudamarae</name>
    <dbReference type="NCBI Taxonomy" id="2831662"/>
    <lineage>
        <taxon>Bacteria</taxon>
        <taxon>Bacillati</taxon>
        <taxon>Actinomycetota</taxon>
        <taxon>Actinomycetes</taxon>
        <taxon>Mycobacteriales</taxon>
        <taxon>Gordoniaceae</taxon>
        <taxon>Gordonia</taxon>
    </lineage>
</organism>
<dbReference type="InterPro" id="IPR051313">
    <property type="entry name" value="Bact_iron-sidero_bind"/>
</dbReference>
<evidence type="ECO:0000256" key="3">
    <source>
        <dbReference type="ARBA" id="ARBA00022448"/>
    </source>
</evidence>
<sequence length="334" mass="35188">METTQMRTRSSSTARATLVLIVAGVLGLAGCSEHDDRDTLASSGRFGPVTISHAFGETTLTDKPTRIVALGVAATDALLALAPETLVGAVAGPVTPSGVSPWQQNLLDTDRVTLLRMDNVGGFDREAILSAEPDLVLAQEAANAEQLYRAFDGIVPVVAFHESTLGDSWQTVTRDVARVVGDERGGERLIAAAEQVGADAPPGAAGKTWMFVASPTVGKVNVLKNPDDPMCRFFDSFRLRLAPRLAGLPDNAQNPGTVVISEENYGLLSADFVIVMAAGDPASTALLDSPIYRRAVGGSVVWQAEPTVAMALRSPTMLATPWVGGRLTEQLARL</sequence>
<evidence type="ECO:0000313" key="6">
    <source>
        <dbReference type="EMBL" id="QHN35329.1"/>
    </source>
</evidence>
<protein>
    <submittedName>
        <fullName evidence="6">ABC transporter substrate-binding protein</fullName>
    </submittedName>
</protein>
<keyword evidence="3" id="KW-0813">Transport</keyword>
<feature type="domain" description="Fe/B12 periplasmic-binding" evidence="5">
    <location>
        <begin position="66"/>
        <end position="334"/>
    </location>
</feature>
<comment type="subcellular location">
    <subcellularLocation>
        <location evidence="1">Cell envelope</location>
    </subcellularLocation>
</comment>
<name>A0ABX6IHJ1_9ACTN</name>
<dbReference type="EMBL" id="CP045809">
    <property type="protein sequence ID" value="QHN35329.1"/>
    <property type="molecule type" value="Genomic_DNA"/>
</dbReference>
<keyword evidence="7" id="KW-1185">Reference proteome</keyword>